<dbReference type="Proteomes" id="UP001457282">
    <property type="component" value="Unassembled WGS sequence"/>
</dbReference>
<evidence type="ECO:0000313" key="2">
    <source>
        <dbReference type="Proteomes" id="UP001457282"/>
    </source>
</evidence>
<evidence type="ECO:0000313" key="1">
    <source>
        <dbReference type="EMBL" id="KAK9923288.1"/>
    </source>
</evidence>
<organism evidence="1 2">
    <name type="scientific">Rubus argutus</name>
    <name type="common">Southern blackberry</name>
    <dbReference type="NCBI Taxonomy" id="59490"/>
    <lineage>
        <taxon>Eukaryota</taxon>
        <taxon>Viridiplantae</taxon>
        <taxon>Streptophyta</taxon>
        <taxon>Embryophyta</taxon>
        <taxon>Tracheophyta</taxon>
        <taxon>Spermatophyta</taxon>
        <taxon>Magnoliopsida</taxon>
        <taxon>eudicotyledons</taxon>
        <taxon>Gunneridae</taxon>
        <taxon>Pentapetalae</taxon>
        <taxon>rosids</taxon>
        <taxon>fabids</taxon>
        <taxon>Rosales</taxon>
        <taxon>Rosaceae</taxon>
        <taxon>Rosoideae</taxon>
        <taxon>Rosoideae incertae sedis</taxon>
        <taxon>Rubus</taxon>
    </lineage>
</organism>
<name>A0AAW1WFG5_RUBAR</name>
<keyword evidence="2" id="KW-1185">Reference proteome</keyword>
<comment type="caution">
    <text evidence="1">The sequence shown here is derived from an EMBL/GenBank/DDBJ whole genome shotgun (WGS) entry which is preliminary data.</text>
</comment>
<proteinExistence type="predicted"/>
<accession>A0AAW1WFG5</accession>
<protein>
    <submittedName>
        <fullName evidence="1">Uncharacterized protein</fullName>
    </submittedName>
</protein>
<dbReference type="AlphaFoldDB" id="A0AAW1WFG5"/>
<gene>
    <name evidence="1" type="ORF">M0R45_031716</name>
</gene>
<dbReference type="EMBL" id="JBEDUW010000006">
    <property type="protein sequence ID" value="KAK9923288.1"/>
    <property type="molecule type" value="Genomic_DNA"/>
</dbReference>
<reference evidence="1 2" key="1">
    <citation type="journal article" date="2023" name="G3 (Bethesda)">
        <title>A chromosome-length genome assembly and annotation of blackberry (Rubus argutus, cv. 'Hillquist').</title>
        <authorList>
            <person name="Bruna T."/>
            <person name="Aryal R."/>
            <person name="Dudchenko O."/>
            <person name="Sargent D.J."/>
            <person name="Mead D."/>
            <person name="Buti M."/>
            <person name="Cavallini A."/>
            <person name="Hytonen T."/>
            <person name="Andres J."/>
            <person name="Pham M."/>
            <person name="Weisz D."/>
            <person name="Mascagni F."/>
            <person name="Usai G."/>
            <person name="Natali L."/>
            <person name="Bassil N."/>
            <person name="Fernandez G.E."/>
            <person name="Lomsadze A."/>
            <person name="Armour M."/>
            <person name="Olukolu B."/>
            <person name="Poorten T."/>
            <person name="Britton C."/>
            <person name="Davik J."/>
            <person name="Ashrafi H."/>
            <person name="Aiden E.L."/>
            <person name="Borodovsky M."/>
            <person name="Worthington M."/>
        </authorList>
    </citation>
    <scope>NUCLEOTIDE SEQUENCE [LARGE SCALE GENOMIC DNA]</scope>
    <source>
        <strain evidence="1">PI 553951</strain>
    </source>
</reference>
<sequence length="91" mass="9987">MLIHAVSNAEKPKPNFPAHLSSQMSPISIRCPTAFPAASPTKPRLTFLLCRYCRSKATKCSIIFSPHPFSSPEAHYRDLAVTAMTILVSSN</sequence>